<gene>
    <name evidence="2" type="ORF">ELS20_16765</name>
</gene>
<dbReference type="AlphaFoldDB" id="A0A482TAL1"/>
<keyword evidence="1" id="KW-1133">Transmembrane helix</keyword>
<sequence length="133" mass="14510">MADWDLSITERYETPINIVLILLAIVAFFSPWILGLLEINNEFFANLLFGILGILLGVYLNGMIYVYENHSLLAKLAASIVLFAAIIGPVLFLVFAGGSAIGEPIHSMYQQTYAISCLVAGVTVLVSHFGPFD</sequence>
<evidence type="ECO:0000313" key="2">
    <source>
        <dbReference type="EMBL" id="RYJ08043.1"/>
    </source>
</evidence>
<proteinExistence type="predicted"/>
<feature type="transmembrane region" description="Helical" evidence="1">
    <location>
        <begin position="16"/>
        <end position="37"/>
    </location>
</feature>
<keyword evidence="1" id="KW-0812">Transmembrane</keyword>
<comment type="caution">
    <text evidence="2">The sequence shown here is derived from an EMBL/GenBank/DDBJ whole genome shotgun (WGS) entry which is preliminary data.</text>
</comment>
<evidence type="ECO:0000313" key="3">
    <source>
        <dbReference type="Proteomes" id="UP000293535"/>
    </source>
</evidence>
<dbReference type="Proteomes" id="UP000293535">
    <property type="component" value="Unassembled WGS sequence"/>
</dbReference>
<name>A0A482TAL1_HALHI</name>
<organism evidence="2 3">
    <name type="scientific">Haloarcula hispanica</name>
    <dbReference type="NCBI Taxonomy" id="51589"/>
    <lineage>
        <taxon>Archaea</taxon>
        <taxon>Methanobacteriati</taxon>
        <taxon>Methanobacteriota</taxon>
        <taxon>Stenosarchaea group</taxon>
        <taxon>Halobacteria</taxon>
        <taxon>Halobacteriales</taxon>
        <taxon>Haloarculaceae</taxon>
        <taxon>Haloarcula</taxon>
    </lineage>
</organism>
<dbReference type="RefSeq" id="WP_129756222.1">
    <property type="nucleotide sequence ID" value="NZ_JAFKAA010000003.1"/>
</dbReference>
<feature type="transmembrane region" description="Helical" evidence="1">
    <location>
        <begin position="44"/>
        <end position="67"/>
    </location>
</feature>
<accession>A0A482TAL1</accession>
<protein>
    <submittedName>
        <fullName evidence="2">Uncharacterized protein</fullName>
    </submittedName>
</protein>
<evidence type="ECO:0000256" key="1">
    <source>
        <dbReference type="SAM" id="Phobius"/>
    </source>
</evidence>
<dbReference type="EMBL" id="RZIG01000003">
    <property type="protein sequence ID" value="RYJ08043.1"/>
    <property type="molecule type" value="Genomic_DNA"/>
</dbReference>
<reference evidence="2 3" key="1">
    <citation type="submission" date="2018-12" db="EMBL/GenBank/DDBJ databases">
        <title>Draft genome sequence of Haloarcula hispinica strain 18.1, an halophilic archaeon isolated from Chott El Jerid of Southern Tunisia.</title>
        <authorList>
            <person name="Najjari A."/>
            <person name="Ben Dhia O."/>
            <person name="Ferjani R."/>
            <person name="Mahjoubi M."/>
            <person name="Sghaier H."/>
            <person name="Elshahed M."/>
            <person name="Ouzari H.I."/>
            <person name="Cherid A."/>
            <person name="Youssef N."/>
        </authorList>
    </citation>
    <scope>NUCLEOTIDE SEQUENCE [LARGE SCALE GENOMIC DNA]</scope>
    <source>
        <strain evidence="2 3">18.1</strain>
    </source>
</reference>
<feature type="transmembrane region" description="Helical" evidence="1">
    <location>
        <begin position="73"/>
        <end position="101"/>
    </location>
</feature>
<feature type="transmembrane region" description="Helical" evidence="1">
    <location>
        <begin position="113"/>
        <end position="130"/>
    </location>
</feature>
<keyword evidence="1" id="KW-0472">Membrane</keyword>